<dbReference type="RefSeq" id="WP_379589852.1">
    <property type="nucleotide sequence ID" value="NZ_JBHTKK010000001.1"/>
</dbReference>
<organism evidence="8 9">
    <name type="scientific">Oceanobacillus locisalsi</name>
    <dbReference type="NCBI Taxonomy" id="546107"/>
    <lineage>
        <taxon>Bacteria</taxon>
        <taxon>Bacillati</taxon>
        <taxon>Bacillota</taxon>
        <taxon>Bacilli</taxon>
        <taxon>Bacillales</taxon>
        <taxon>Bacillaceae</taxon>
        <taxon>Oceanobacillus</taxon>
    </lineage>
</organism>
<evidence type="ECO:0000259" key="7">
    <source>
        <dbReference type="PROSITE" id="PS50893"/>
    </source>
</evidence>
<evidence type="ECO:0000256" key="1">
    <source>
        <dbReference type="ARBA" id="ARBA00005417"/>
    </source>
</evidence>
<keyword evidence="9" id="KW-1185">Reference proteome</keyword>
<comment type="caution">
    <text evidence="8">The sequence shown here is derived from an EMBL/GenBank/DDBJ whole genome shotgun (WGS) entry which is preliminary data.</text>
</comment>
<keyword evidence="3" id="KW-0547">Nucleotide-binding</keyword>
<evidence type="ECO:0000256" key="5">
    <source>
        <dbReference type="ARBA" id="ARBA00022967"/>
    </source>
</evidence>
<evidence type="ECO:0000256" key="4">
    <source>
        <dbReference type="ARBA" id="ARBA00022840"/>
    </source>
</evidence>
<sequence>MSNHDNEIIDKQSKEEVVKSENIAVSFHDNRHADDLKSTMINIFRKKENKKKAERVWPLKDITFTGYQGEILGIIGSNGAGKTTLSKIITGILEQDAGAMHVDGNVTALFSFGMGFNKELTGRENVYLNGMMLGIKKQLIHDYIEDIHEFSEIGQFFDQPMKYYSSGMKARLGFSVASHLQPEILILDEALNTGDVKFGKKAAEKLKQLVANAKMVVIVTHSLRYAQNNCDRLIWIDNGYVKEIGEPKTVIEHYKATVPPVARQNRQKRSLNVTKTETTVSDKSILKAEDVGVFFKLQNKKEKYWALRHVNFDIKEGEVVGIIGHNGAGKSTLCKTITNILRPDEGNLTVNGQTSSLLGYGTGFNAQLTGTDNIYLNAMLLGIPRERVDEKYDEIIEFSGIKKAIDKPVKHYSSGMKSRLGFSIAAILKPDVFIVDEALSTGDLAFQEKASVRIQEMMDHAKAVIIVSHSMGFVEKVCTRGIWMEQGQVKFDGSAEEAVAKYREAMGVQKKPQQKKANTAQPANTENEQRVQQK</sequence>
<feature type="region of interest" description="Disordered" evidence="6">
    <location>
        <begin position="506"/>
        <end position="534"/>
    </location>
</feature>
<feature type="domain" description="ABC transporter" evidence="7">
    <location>
        <begin position="44"/>
        <end position="263"/>
    </location>
</feature>
<evidence type="ECO:0000313" key="8">
    <source>
        <dbReference type="EMBL" id="MFD1064448.1"/>
    </source>
</evidence>
<keyword evidence="2" id="KW-0813">Transport</keyword>
<dbReference type="InterPro" id="IPR050683">
    <property type="entry name" value="Bact_Polysacc_Export_ATP-bd"/>
</dbReference>
<proteinExistence type="inferred from homology"/>
<dbReference type="InterPro" id="IPR017871">
    <property type="entry name" value="ABC_transporter-like_CS"/>
</dbReference>
<dbReference type="CDD" id="cd03220">
    <property type="entry name" value="ABC_KpsT_Wzt"/>
    <property type="match status" value="2"/>
</dbReference>
<protein>
    <submittedName>
        <fullName evidence="8">ABC transporter ATP-binding protein</fullName>
    </submittedName>
</protein>
<comment type="similarity">
    <text evidence="1">Belongs to the ABC transporter superfamily.</text>
</comment>
<dbReference type="EMBL" id="JBHTKK010000001">
    <property type="protein sequence ID" value="MFD1064448.1"/>
    <property type="molecule type" value="Genomic_DNA"/>
</dbReference>
<dbReference type="Pfam" id="PF00005">
    <property type="entry name" value="ABC_tran"/>
    <property type="match status" value="2"/>
</dbReference>
<evidence type="ECO:0000256" key="6">
    <source>
        <dbReference type="SAM" id="MobiDB-lite"/>
    </source>
</evidence>
<gene>
    <name evidence="8" type="ORF">ACFQ19_00280</name>
</gene>
<dbReference type="SMART" id="SM00382">
    <property type="entry name" value="AAA"/>
    <property type="match status" value="2"/>
</dbReference>
<dbReference type="Gene3D" id="3.40.50.300">
    <property type="entry name" value="P-loop containing nucleotide triphosphate hydrolases"/>
    <property type="match status" value="2"/>
</dbReference>
<accession>A0ABW3NBT7</accession>
<keyword evidence="5" id="KW-1278">Translocase</keyword>
<dbReference type="SUPFAM" id="SSF52540">
    <property type="entry name" value="P-loop containing nucleoside triphosphate hydrolases"/>
    <property type="match status" value="2"/>
</dbReference>
<dbReference type="PANTHER" id="PTHR46743:SF2">
    <property type="entry name" value="TEICHOIC ACIDS EXPORT ATP-BINDING PROTEIN TAGH"/>
    <property type="match status" value="1"/>
</dbReference>
<dbReference type="PROSITE" id="PS50893">
    <property type="entry name" value="ABC_TRANSPORTER_2"/>
    <property type="match status" value="2"/>
</dbReference>
<reference evidence="9" key="1">
    <citation type="journal article" date="2019" name="Int. J. Syst. Evol. Microbiol.">
        <title>The Global Catalogue of Microorganisms (GCM) 10K type strain sequencing project: providing services to taxonomists for standard genome sequencing and annotation.</title>
        <authorList>
            <consortium name="The Broad Institute Genomics Platform"/>
            <consortium name="The Broad Institute Genome Sequencing Center for Infectious Disease"/>
            <person name="Wu L."/>
            <person name="Ma J."/>
        </authorList>
    </citation>
    <scope>NUCLEOTIDE SEQUENCE [LARGE SCALE GENOMIC DNA]</scope>
    <source>
        <strain evidence="9">CCUG 56608</strain>
    </source>
</reference>
<feature type="compositionally biased region" description="Polar residues" evidence="6">
    <location>
        <begin position="515"/>
        <end position="526"/>
    </location>
</feature>
<dbReference type="GO" id="GO:0005524">
    <property type="term" value="F:ATP binding"/>
    <property type="evidence" value="ECO:0007669"/>
    <property type="project" value="UniProtKB-KW"/>
</dbReference>
<evidence type="ECO:0000256" key="3">
    <source>
        <dbReference type="ARBA" id="ARBA00022741"/>
    </source>
</evidence>
<evidence type="ECO:0000256" key="2">
    <source>
        <dbReference type="ARBA" id="ARBA00022448"/>
    </source>
</evidence>
<dbReference type="InterPro" id="IPR015860">
    <property type="entry name" value="ABC_transpr_TagH-like"/>
</dbReference>
<feature type="domain" description="ABC transporter" evidence="7">
    <location>
        <begin position="286"/>
        <end position="511"/>
    </location>
</feature>
<dbReference type="Proteomes" id="UP001597041">
    <property type="component" value="Unassembled WGS sequence"/>
</dbReference>
<keyword evidence="4 8" id="KW-0067">ATP-binding</keyword>
<dbReference type="InterPro" id="IPR027417">
    <property type="entry name" value="P-loop_NTPase"/>
</dbReference>
<dbReference type="PROSITE" id="PS00211">
    <property type="entry name" value="ABC_TRANSPORTER_1"/>
    <property type="match status" value="2"/>
</dbReference>
<evidence type="ECO:0000313" key="9">
    <source>
        <dbReference type="Proteomes" id="UP001597041"/>
    </source>
</evidence>
<dbReference type="PANTHER" id="PTHR46743">
    <property type="entry name" value="TEICHOIC ACIDS EXPORT ATP-BINDING PROTEIN TAGH"/>
    <property type="match status" value="1"/>
</dbReference>
<name>A0ABW3NBT7_9BACI</name>
<dbReference type="InterPro" id="IPR003593">
    <property type="entry name" value="AAA+_ATPase"/>
</dbReference>
<dbReference type="InterPro" id="IPR003439">
    <property type="entry name" value="ABC_transporter-like_ATP-bd"/>
</dbReference>